<dbReference type="RefSeq" id="XP_066672761.1">
    <property type="nucleotide sequence ID" value="XM_066809143.1"/>
</dbReference>
<dbReference type="Proteomes" id="UP001433268">
    <property type="component" value="Unassembled WGS sequence"/>
</dbReference>
<protein>
    <submittedName>
        <fullName evidence="1">Uncharacterized protein</fullName>
    </submittedName>
</protein>
<gene>
    <name evidence="1" type="ORF">PG997_004828</name>
</gene>
<evidence type="ECO:0000313" key="1">
    <source>
        <dbReference type="EMBL" id="KAK8089867.1"/>
    </source>
</evidence>
<dbReference type="GeneID" id="92042203"/>
<keyword evidence="2" id="KW-1185">Reference proteome</keyword>
<reference evidence="1 2" key="1">
    <citation type="submission" date="2023-01" db="EMBL/GenBank/DDBJ databases">
        <title>Analysis of 21 Apiospora genomes using comparative genomics revels a genus with tremendous synthesis potential of carbohydrate active enzymes and secondary metabolites.</title>
        <authorList>
            <person name="Sorensen T."/>
        </authorList>
    </citation>
    <scope>NUCLEOTIDE SEQUENCE [LARGE SCALE GENOMIC DNA]</scope>
    <source>
        <strain evidence="1 2">CBS 114990</strain>
    </source>
</reference>
<organism evidence="1 2">
    <name type="scientific">Apiospora hydei</name>
    <dbReference type="NCBI Taxonomy" id="1337664"/>
    <lineage>
        <taxon>Eukaryota</taxon>
        <taxon>Fungi</taxon>
        <taxon>Dikarya</taxon>
        <taxon>Ascomycota</taxon>
        <taxon>Pezizomycotina</taxon>
        <taxon>Sordariomycetes</taxon>
        <taxon>Xylariomycetidae</taxon>
        <taxon>Amphisphaeriales</taxon>
        <taxon>Apiosporaceae</taxon>
        <taxon>Apiospora</taxon>
    </lineage>
</organism>
<dbReference type="EMBL" id="JAQQWN010000004">
    <property type="protein sequence ID" value="KAK8089867.1"/>
    <property type="molecule type" value="Genomic_DNA"/>
</dbReference>
<accession>A0ABR1X3E3</accession>
<name>A0ABR1X3E3_9PEZI</name>
<evidence type="ECO:0000313" key="2">
    <source>
        <dbReference type="Proteomes" id="UP001433268"/>
    </source>
</evidence>
<comment type="caution">
    <text evidence="1">The sequence shown here is derived from an EMBL/GenBank/DDBJ whole genome shotgun (WGS) entry which is preliminary data.</text>
</comment>
<sequence>MAVSRGSQTAKNERPVYSGLFFVGQMGTDETMPLWHPSPDLTLPRAQSRGQVAYQPQPSPAQPKAKIWPICCTAAAAAAAAAAVLQGLTVCYLSAVRPVVTAFYANGLQAVSRQVRIRYTCFMGCNARCI</sequence>
<proteinExistence type="predicted"/>